<feature type="domain" description="NAD/GMP synthase" evidence="3">
    <location>
        <begin position="48"/>
        <end position="99"/>
    </location>
</feature>
<keyword evidence="5" id="KW-1185">Reference proteome</keyword>
<name>A0A931HG93_9SPHN</name>
<dbReference type="Proteomes" id="UP000617634">
    <property type="component" value="Unassembled WGS sequence"/>
</dbReference>
<dbReference type="InterPro" id="IPR022310">
    <property type="entry name" value="NAD/GMP_synthase"/>
</dbReference>
<evidence type="ECO:0000313" key="5">
    <source>
        <dbReference type="Proteomes" id="UP000617634"/>
    </source>
</evidence>
<dbReference type="Gene3D" id="1.10.10.1510">
    <property type="match status" value="1"/>
</dbReference>
<feature type="region of interest" description="Disordered" evidence="2">
    <location>
        <begin position="20"/>
        <end position="42"/>
    </location>
</feature>
<dbReference type="EMBL" id="JADZGI010000004">
    <property type="protein sequence ID" value="MBH0114809.1"/>
    <property type="molecule type" value="Genomic_DNA"/>
</dbReference>
<evidence type="ECO:0000259" key="3">
    <source>
        <dbReference type="Pfam" id="PF02540"/>
    </source>
</evidence>
<evidence type="ECO:0000256" key="2">
    <source>
        <dbReference type="SAM" id="MobiDB-lite"/>
    </source>
</evidence>
<gene>
    <name evidence="4" type="ORF">I5E68_17820</name>
</gene>
<comment type="caution">
    <text evidence="4">The sequence shown here is derived from an EMBL/GenBank/DDBJ whole genome shotgun (WGS) entry which is preliminary data.</text>
</comment>
<organism evidence="4 5">
    <name type="scientific">Novosphingobium aureum</name>
    <dbReference type="NCBI Taxonomy" id="2792964"/>
    <lineage>
        <taxon>Bacteria</taxon>
        <taxon>Pseudomonadati</taxon>
        <taxon>Pseudomonadota</taxon>
        <taxon>Alphaproteobacteria</taxon>
        <taxon>Sphingomonadales</taxon>
        <taxon>Sphingomonadaceae</taxon>
        <taxon>Novosphingobium</taxon>
    </lineage>
</organism>
<evidence type="ECO:0000313" key="4">
    <source>
        <dbReference type="EMBL" id="MBH0114809.1"/>
    </source>
</evidence>
<evidence type="ECO:0000256" key="1">
    <source>
        <dbReference type="ARBA" id="ARBA00022598"/>
    </source>
</evidence>
<feature type="compositionally biased region" description="Gly residues" evidence="2">
    <location>
        <begin position="25"/>
        <end position="42"/>
    </location>
</feature>
<keyword evidence="1" id="KW-0436">Ligase</keyword>
<dbReference type="Pfam" id="PF02540">
    <property type="entry name" value="NAD_synthase"/>
    <property type="match status" value="1"/>
</dbReference>
<accession>A0A931HG93</accession>
<dbReference type="GO" id="GO:0016874">
    <property type="term" value="F:ligase activity"/>
    <property type="evidence" value="ECO:0007669"/>
    <property type="project" value="UniProtKB-KW"/>
</dbReference>
<dbReference type="AlphaFoldDB" id="A0A931HG93"/>
<protein>
    <recommendedName>
        <fullName evidence="3">NAD/GMP synthase domain-containing protein</fullName>
    </recommendedName>
</protein>
<proteinExistence type="predicted"/>
<sequence length="125" mass="13102">MAMSTGGGATQTALSVFGDAPQGARGIGRAGNGRGSGGQGAVVGAGEAMPGYDILDTILCEMVEHDRSAEQLVAEGFARATVSQIEDLLHATEFKRRQAPPGVKLSARNFGRDRRYPLTHAFRTV</sequence>
<reference evidence="4" key="1">
    <citation type="submission" date="2020-11" db="EMBL/GenBank/DDBJ databases">
        <title>Novosphingobium aureum sp. nov., a marine bacterium isolated from sediment of a salt flat.</title>
        <authorList>
            <person name="Yoo Y."/>
            <person name="Kim J.-J."/>
        </authorList>
    </citation>
    <scope>NUCLEOTIDE SEQUENCE</scope>
    <source>
        <strain evidence="4">YJ-S2-02</strain>
    </source>
</reference>